<sequence length="484" mass="53787">MDKKVVQAGSLTLEMEVVDESHFVIDVRVCSSMPNAGRVKLGAERPAVVEGSGRSTLRTQRATGTLGGSKYMEAALKEAGKLFSDAYQKSLTHYDVAEHSNVSLENKPNRYINHNKKMEEATKKSLATSKSFTHYEVAEHSNVSLGNKPNRFINHNKKTEEATKKKSQETSNAEVEEQLPSSEVLGSSYKASSIPKFSFAEIKGATYDDLNKYAKIGEGRHWTVYEGRLGKTKVAIKKLAVETKQGESEFLGELQFLLSQLSHPNIVKLLGACFESQAVVYEFLPNGSLEDYFTKKRSPGLLTWQMRTRIVNDICTALIFLHNSKPNPVVHGNLKPSSVLLDEKYRCKLSNFGLSRFLPQSRLVDDAYHKTLPKGTLGYIDPEFVATGKLRPSSDVYSFGVTILRILTGMSATGLKGKVLDAYDEESEEMLMRMVDTTAGRWPPDVAHKLASFGVKFCDEFEKSSKLLNEFSTELKAIIAKIGT</sequence>
<comment type="caution">
    <text evidence="6">The sequence shown here is derived from an EMBL/GenBank/DDBJ whole genome shotgun (WGS) entry which is preliminary data.</text>
</comment>
<dbReference type="Pfam" id="PF07714">
    <property type="entry name" value="PK_Tyr_Ser-Thr"/>
    <property type="match status" value="1"/>
</dbReference>
<evidence type="ECO:0000259" key="5">
    <source>
        <dbReference type="PROSITE" id="PS50011"/>
    </source>
</evidence>
<dbReference type="Gene3D" id="1.10.510.10">
    <property type="entry name" value="Transferase(Phosphotransferase) domain 1"/>
    <property type="match status" value="1"/>
</dbReference>
<protein>
    <recommendedName>
        <fullName evidence="2">RING-type E3 ubiquitin transferase</fullName>
        <ecNumber evidence="2">2.3.2.27</ecNumber>
    </recommendedName>
</protein>
<dbReference type="InterPro" id="IPR011009">
    <property type="entry name" value="Kinase-like_dom_sf"/>
</dbReference>
<evidence type="ECO:0000313" key="6">
    <source>
        <dbReference type="EMBL" id="KAJ6835118.1"/>
    </source>
</evidence>
<proteinExistence type="predicted"/>
<dbReference type="SUPFAM" id="SSF56112">
    <property type="entry name" value="Protein kinase-like (PK-like)"/>
    <property type="match status" value="1"/>
</dbReference>
<gene>
    <name evidence="6" type="ORF">M6B38_124105</name>
</gene>
<evidence type="ECO:0000256" key="2">
    <source>
        <dbReference type="ARBA" id="ARBA00012483"/>
    </source>
</evidence>
<dbReference type="Gene3D" id="3.30.200.20">
    <property type="entry name" value="Phosphorylase Kinase, domain 1"/>
    <property type="match status" value="1"/>
</dbReference>
<dbReference type="GO" id="GO:0061630">
    <property type="term" value="F:ubiquitin protein ligase activity"/>
    <property type="evidence" value="ECO:0007669"/>
    <property type="project" value="UniProtKB-EC"/>
</dbReference>
<name>A0AAX6H3B0_IRIPA</name>
<keyword evidence="3" id="KW-0833">Ubl conjugation pathway</keyword>
<dbReference type="GO" id="GO:0004672">
    <property type="term" value="F:protein kinase activity"/>
    <property type="evidence" value="ECO:0007669"/>
    <property type="project" value="InterPro"/>
</dbReference>
<dbReference type="Proteomes" id="UP001140949">
    <property type="component" value="Unassembled WGS sequence"/>
</dbReference>
<dbReference type="PANTHER" id="PTHR45647:SF100">
    <property type="entry name" value="U-BOX DOMAIN-CONTAINING PROTEIN 33"/>
    <property type="match status" value="1"/>
</dbReference>
<evidence type="ECO:0000256" key="3">
    <source>
        <dbReference type="ARBA" id="ARBA00022786"/>
    </source>
</evidence>
<reference evidence="6" key="2">
    <citation type="submission" date="2023-04" db="EMBL/GenBank/DDBJ databases">
        <authorList>
            <person name="Bruccoleri R.E."/>
            <person name="Oakeley E.J."/>
            <person name="Faust A.-M."/>
            <person name="Dessus-Babus S."/>
            <person name="Altorfer M."/>
            <person name="Burckhardt D."/>
            <person name="Oertli M."/>
            <person name="Naumann U."/>
            <person name="Petersen F."/>
            <person name="Wong J."/>
        </authorList>
    </citation>
    <scope>NUCLEOTIDE SEQUENCE</scope>
    <source>
        <strain evidence="6">GSM-AAB239-AS_SAM_17_03QT</strain>
        <tissue evidence="6">Leaf</tissue>
    </source>
</reference>
<keyword evidence="7" id="KW-1185">Reference proteome</keyword>
<dbReference type="PANTHER" id="PTHR45647">
    <property type="entry name" value="OS02G0152300 PROTEIN"/>
    <property type="match status" value="1"/>
</dbReference>
<organism evidence="6 7">
    <name type="scientific">Iris pallida</name>
    <name type="common">Sweet iris</name>
    <dbReference type="NCBI Taxonomy" id="29817"/>
    <lineage>
        <taxon>Eukaryota</taxon>
        <taxon>Viridiplantae</taxon>
        <taxon>Streptophyta</taxon>
        <taxon>Embryophyta</taxon>
        <taxon>Tracheophyta</taxon>
        <taxon>Spermatophyta</taxon>
        <taxon>Magnoliopsida</taxon>
        <taxon>Liliopsida</taxon>
        <taxon>Asparagales</taxon>
        <taxon>Iridaceae</taxon>
        <taxon>Iridoideae</taxon>
        <taxon>Irideae</taxon>
        <taxon>Iris</taxon>
    </lineage>
</organism>
<dbReference type="InterPro" id="IPR051348">
    <property type="entry name" value="U-box_ubiquitin_ligases"/>
</dbReference>
<accession>A0AAX6H3B0</accession>
<feature type="domain" description="Protein kinase" evidence="5">
    <location>
        <begin position="210"/>
        <end position="484"/>
    </location>
</feature>
<evidence type="ECO:0000256" key="1">
    <source>
        <dbReference type="ARBA" id="ARBA00000900"/>
    </source>
</evidence>
<dbReference type="EMBL" id="JANAVB010013597">
    <property type="protein sequence ID" value="KAJ6835118.1"/>
    <property type="molecule type" value="Genomic_DNA"/>
</dbReference>
<comment type="catalytic activity">
    <reaction evidence="1">
        <text>S-ubiquitinyl-[E2 ubiquitin-conjugating enzyme]-L-cysteine + [acceptor protein]-L-lysine = [E2 ubiquitin-conjugating enzyme]-L-cysteine + N(6)-ubiquitinyl-[acceptor protein]-L-lysine.</text>
        <dbReference type="EC" id="2.3.2.27"/>
    </reaction>
</comment>
<dbReference type="GO" id="GO:0005524">
    <property type="term" value="F:ATP binding"/>
    <property type="evidence" value="ECO:0007669"/>
    <property type="project" value="InterPro"/>
</dbReference>
<feature type="region of interest" description="Disordered" evidence="4">
    <location>
        <begin position="144"/>
        <end position="179"/>
    </location>
</feature>
<dbReference type="EC" id="2.3.2.27" evidence="2"/>
<dbReference type="AlphaFoldDB" id="A0AAX6H3B0"/>
<evidence type="ECO:0000256" key="4">
    <source>
        <dbReference type="SAM" id="MobiDB-lite"/>
    </source>
</evidence>
<dbReference type="PROSITE" id="PS50011">
    <property type="entry name" value="PROTEIN_KINASE_DOM"/>
    <property type="match status" value="1"/>
</dbReference>
<evidence type="ECO:0000313" key="7">
    <source>
        <dbReference type="Proteomes" id="UP001140949"/>
    </source>
</evidence>
<feature type="compositionally biased region" description="Polar residues" evidence="4">
    <location>
        <begin position="169"/>
        <end position="179"/>
    </location>
</feature>
<feature type="compositionally biased region" description="Basic and acidic residues" evidence="4">
    <location>
        <begin position="157"/>
        <end position="168"/>
    </location>
</feature>
<dbReference type="InterPro" id="IPR001245">
    <property type="entry name" value="Ser-Thr/Tyr_kinase_cat_dom"/>
</dbReference>
<dbReference type="InterPro" id="IPR000719">
    <property type="entry name" value="Prot_kinase_dom"/>
</dbReference>
<reference evidence="6" key="1">
    <citation type="journal article" date="2023" name="GigaByte">
        <title>Genome assembly of the bearded iris, Iris pallida Lam.</title>
        <authorList>
            <person name="Bruccoleri R.E."/>
            <person name="Oakeley E.J."/>
            <person name="Faust A.M.E."/>
            <person name="Altorfer M."/>
            <person name="Dessus-Babus S."/>
            <person name="Burckhardt D."/>
            <person name="Oertli M."/>
            <person name="Naumann U."/>
            <person name="Petersen F."/>
            <person name="Wong J."/>
        </authorList>
    </citation>
    <scope>NUCLEOTIDE SEQUENCE</scope>
    <source>
        <strain evidence="6">GSM-AAB239-AS_SAM_17_03QT</strain>
    </source>
</reference>